<feature type="domain" description="WPP" evidence="6">
    <location>
        <begin position="23"/>
        <end position="116"/>
    </location>
</feature>
<dbReference type="PANTHER" id="PTHR34362:SF1">
    <property type="entry name" value="WPP DOMAIN-CONTAINING PROTEIN 1-RELATED"/>
    <property type="match status" value="1"/>
</dbReference>
<feature type="compositionally biased region" description="Pro residues" evidence="5">
    <location>
        <begin position="7"/>
        <end position="17"/>
    </location>
</feature>
<dbReference type="GO" id="GO:0048527">
    <property type="term" value="P:lateral root development"/>
    <property type="evidence" value="ECO:0007669"/>
    <property type="project" value="InterPro"/>
</dbReference>
<dbReference type="PANTHER" id="PTHR34362">
    <property type="entry name" value="WPP DOMAIN-CONTAINING PROTEIN 1-RELATED"/>
    <property type="match status" value="1"/>
</dbReference>
<name>A0A2C9UVS1_MANES</name>
<accession>A0A2C9UVS1</accession>
<dbReference type="Gramene" id="Manes.12G114500.1.v8.1">
    <property type="protein sequence ID" value="Manes.12G114500.1.v8.1.CDS.1"/>
    <property type="gene ID" value="Manes.12G114500.v8.1"/>
</dbReference>
<gene>
    <name evidence="7" type="ORF">MANES_12G114500v8</name>
</gene>
<organism evidence="7 8">
    <name type="scientific">Manihot esculenta</name>
    <name type="common">Cassava</name>
    <name type="synonym">Jatropha manihot</name>
    <dbReference type="NCBI Taxonomy" id="3983"/>
    <lineage>
        <taxon>Eukaryota</taxon>
        <taxon>Viridiplantae</taxon>
        <taxon>Streptophyta</taxon>
        <taxon>Embryophyta</taxon>
        <taxon>Tracheophyta</taxon>
        <taxon>Spermatophyta</taxon>
        <taxon>Magnoliopsida</taxon>
        <taxon>eudicotyledons</taxon>
        <taxon>Gunneridae</taxon>
        <taxon>Pentapetalae</taxon>
        <taxon>rosids</taxon>
        <taxon>fabids</taxon>
        <taxon>Malpighiales</taxon>
        <taxon>Euphorbiaceae</taxon>
        <taxon>Crotonoideae</taxon>
        <taxon>Manihoteae</taxon>
        <taxon>Manihot</taxon>
    </lineage>
</organism>
<keyword evidence="8" id="KW-1185">Reference proteome</keyword>
<keyword evidence="4" id="KW-0539">Nucleus</keyword>
<dbReference type="GO" id="GO:0000278">
    <property type="term" value="P:mitotic cell cycle"/>
    <property type="evidence" value="ECO:0007669"/>
    <property type="project" value="InterPro"/>
</dbReference>
<feature type="region of interest" description="Disordered" evidence="5">
    <location>
        <begin position="1"/>
        <end position="21"/>
    </location>
</feature>
<comment type="subcellular location">
    <subcellularLocation>
        <location evidence="2">Cytoplasm</location>
    </subcellularLocation>
    <subcellularLocation>
        <location evidence="1">Nucleus</location>
    </subcellularLocation>
</comment>
<sequence>MAETEKPPNPPPQPPEKPTFSFSLRVWPPSERTRDVVIKHLTDTLSSPSSFTNRYGMLPSEDAVAIAKIIEEESFLAATASSAGVEDDPCRGIEILQVYSKEISKRMLEMVKKKAWKRQGGAFSSEEMSTS</sequence>
<evidence type="ECO:0000256" key="3">
    <source>
        <dbReference type="ARBA" id="ARBA00022490"/>
    </source>
</evidence>
<dbReference type="EMBL" id="CM004398">
    <property type="protein sequence ID" value="OAY35594.1"/>
    <property type="molecule type" value="Genomic_DNA"/>
</dbReference>
<keyword evidence="3" id="KW-0963">Cytoplasm</keyword>
<dbReference type="InterPro" id="IPR025265">
    <property type="entry name" value="WPP_dom"/>
</dbReference>
<dbReference type="GO" id="GO:0005737">
    <property type="term" value="C:cytoplasm"/>
    <property type="evidence" value="ECO:0007669"/>
    <property type="project" value="UniProtKB-SubCell"/>
</dbReference>
<dbReference type="OrthoDB" id="1927559at2759"/>
<evidence type="ECO:0000256" key="4">
    <source>
        <dbReference type="ARBA" id="ARBA00023242"/>
    </source>
</evidence>
<dbReference type="GO" id="GO:0005634">
    <property type="term" value="C:nucleus"/>
    <property type="evidence" value="ECO:0007669"/>
    <property type="project" value="UniProtKB-SubCell"/>
</dbReference>
<evidence type="ECO:0000256" key="2">
    <source>
        <dbReference type="ARBA" id="ARBA00004496"/>
    </source>
</evidence>
<evidence type="ECO:0000259" key="6">
    <source>
        <dbReference type="Pfam" id="PF13943"/>
    </source>
</evidence>
<protein>
    <recommendedName>
        <fullName evidence="6">WPP domain-containing protein</fullName>
    </recommendedName>
</protein>
<dbReference type="InterPro" id="IPR038214">
    <property type="entry name" value="WPP_sf"/>
</dbReference>
<reference evidence="8" key="1">
    <citation type="journal article" date="2016" name="Nat. Biotechnol.">
        <title>Sequencing wild and cultivated cassava and related species reveals extensive interspecific hybridization and genetic diversity.</title>
        <authorList>
            <person name="Bredeson J.V."/>
            <person name="Lyons J.B."/>
            <person name="Prochnik S.E."/>
            <person name="Wu G.A."/>
            <person name="Ha C.M."/>
            <person name="Edsinger-Gonzales E."/>
            <person name="Grimwood J."/>
            <person name="Schmutz J."/>
            <person name="Rabbi I.Y."/>
            <person name="Egesi C."/>
            <person name="Nauluvula P."/>
            <person name="Lebot V."/>
            <person name="Ndunguru J."/>
            <person name="Mkamilo G."/>
            <person name="Bart R.S."/>
            <person name="Setter T.L."/>
            <person name="Gleadow R.M."/>
            <person name="Kulakow P."/>
            <person name="Ferguson M.E."/>
            <person name="Rounsley S."/>
            <person name="Rokhsar D.S."/>
        </authorList>
    </citation>
    <scope>NUCLEOTIDE SEQUENCE [LARGE SCALE GENOMIC DNA]</scope>
    <source>
        <strain evidence="8">cv. AM560-2</strain>
    </source>
</reference>
<dbReference type="Proteomes" id="UP000091857">
    <property type="component" value="Chromosome 12"/>
</dbReference>
<evidence type="ECO:0000256" key="5">
    <source>
        <dbReference type="SAM" id="MobiDB-lite"/>
    </source>
</evidence>
<evidence type="ECO:0000313" key="7">
    <source>
        <dbReference type="EMBL" id="OAY35594.1"/>
    </source>
</evidence>
<proteinExistence type="predicted"/>
<dbReference type="Gene3D" id="1.10.246.200">
    <property type="entry name" value="WPP domain"/>
    <property type="match status" value="1"/>
</dbReference>
<evidence type="ECO:0000313" key="8">
    <source>
        <dbReference type="Proteomes" id="UP000091857"/>
    </source>
</evidence>
<dbReference type="AlphaFoldDB" id="A0A2C9UVS1"/>
<dbReference type="Pfam" id="PF13943">
    <property type="entry name" value="WPP"/>
    <property type="match status" value="1"/>
</dbReference>
<dbReference type="STRING" id="3983.A0A2C9UVS1"/>
<comment type="caution">
    <text evidence="7">The sequence shown here is derived from an EMBL/GenBank/DDBJ whole genome shotgun (WGS) entry which is preliminary data.</text>
</comment>
<evidence type="ECO:0000256" key="1">
    <source>
        <dbReference type="ARBA" id="ARBA00004123"/>
    </source>
</evidence>
<dbReference type="InterPro" id="IPR044692">
    <property type="entry name" value="WPP1/2/3"/>
</dbReference>